<dbReference type="Proteomes" id="UP000019335">
    <property type="component" value="Chromosome 4"/>
</dbReference>
<dbReference type="OrthoDB" id="408683at2759"/>
<dbReference type="GO" id="GO:0004519">
    <property type="term" value="F:endonuclease activity"/>
    <property type="evidence" value="ECO:0007669"/>
    <property type="project" value="UniProtKB-KW"/>
</dbReference>
<dbReference type="AlphaFoldDB" id="W7TR58"/>
<name>W7TR58_9STRA</name>
<evidence type="ECO:0000313" key="6">
    <source>
        <dbReference type="Proteomes" id="UP000019335"/>
    </source>
</evidence>
<dbReference type="PANTHER" id="PTHR21027:SF1">
    <property type="entry name" value="TRNA-SPLICING ENDONUCLEASE SUBUNIT SEN54"/>
    <property type="match status" value="1"/>
</dbReference>
<organism evidence="5 6">
    <name type="scientific">Nannochloropsis gaditana</name>
    <dbReference type="NCBI Taxonomy" id="72520"/>
    <lineage>
        <taxon>Eukaryota</taxon>
        <taxon>Sar</taxon>
        <taxon>Stramenopiles</taxon>
        <taxon>Ochrophyta</taxon>
        <taxon>Eustigmatophyceae</taxon>
        <taxon>Eustigmatales</taxon>
        <taxon>Monodopsidaceae</taxon>
        <taxon>Nannochloropsis</taxon>
    </lineage>
</organism>
<comment type="similarity">
    <text evidence="1">Belongs to the SEN54 family.</text>
</comment>
<keyword evidence="5" id="KW-0378">Hydrolase</keyword>
<dbReference type="EMBL" id="AZIL01000278">
    <property type="protein sequence ID" value="EWM28642.1"/>
    <property type="molecule type" value="Genomic_DNA"/>
</dbReference>
<feature type="compositionally biased region" description="Polar residues" evidence="3">
    <location>
        <begin position="323"/>
        <end position="333"/>
    </location>
</feature>
<keyword evidence="2" id="KW-0819">tRNA processing</keyword>
<dbReference type="PANTHER" id="PTHR21027">
    <property type="entry name" value="TRNA-SPLICING ENDONUCLEASE SUBUNIT SEN54"/>
    <property type="match status" value="1"/>
</dbReference>
<dbReference type="GO" id="GO:0000379">
    <property type="term" value="P:tRNA-type intron splice site recognition and cleavage"/>
    <property type="evidence" value="ECO:0007669"/>
    <property type="project" value="TreeGrafter"/>
</dbReference>
<proteinExistence type="inferred from homology"/>
<evidence type="ECO:0000256" key="2">
    <source>
        <dbReference type="ARBA" id="ARBA00022694"/>
    </source>
</evidence>
<evidence type="ECO:0000256" key="3">
    <source>
        <dbReference type="SAM" id="MobiDB-lite"/>
    </source>
</evidence>
<comment type="caution">
    <text evidence="5">The sequence shown here is derived from an EMBL/GenBank/DDBJ whole genome shotgun (WGS) entry which is preliminary data.</text>
</comment>
<feature type="compositionally biased region" description="Basic and acidic residues" evidence="3">
    <location>
        <begin position="29"/>
        <end position="39"/>
    </location>
</feature>
<sequence length="340" mass="38777">MEVDESVGHLLAVGQLSEREGEEGDAHEEELSKERHRNEEFEEEDEEEGLPLVAADDVLGNLQVWARTLERPPKGNLKTYCEGLWRPDKQLCRIIKTRGNDLRSMGFPYEGDTHLFPEETLYLVERCKLEVGNLTTPELYEAVDLQHYLTYAYFRQTSLIVFRAEPSCPVGVAFEAYAPSSQFRKTAREHPIFYIMYGGTRDPVPSEEELMAVFKWAKGVPVKYAMVSGDGGVFAVNIAHWPLENKTQTDTRGKAAAATVVSCEQERGKEGDEDTEGRRHKLCRKDRREMERQRHQEALRSKEQECHDLQSGNDEKEGLQENAGESTSETHCNLPNLAKW</sequence>
<evidence type="ECO:0000256" key="1">
    <source>
        <dbReference type="ARBA" id="ARBA00005736"/>
    </source>
</evidence>
<keyword evidence="6" id="KW-1185">Reference proteome</keyword>
<evidence type="ECO:0000259" key="4">
    <source>
        <dbReference type="Pfam" id="PF12928"/>
    </source>
</evidence>
<reference evidence="5 6" key="1">
    <citation type="journal article" date="2014" name="Mol. Plant">
        <title>Chromosome Scale Genome Assembly and Transcriptome Profiling of Nannochloropsis gaditana in Nitrogen Depletion.</title>
        <authorList>
            <person name="Corteggiani Carpinelli E."/>
            <person name="Telatin A."/>
            <person name="Vitulo N."/>
            <person name="Forcato C."/>
            <person name="D'Angelo M."/>
            <person name="Schiavon R."/>
            <person name="Vezzi A."/>
            <person name="Giacometti G.M."/>
            <person name="Morosinotto T."/>
            <person name="Valle G."/>
        </authorList>
    </citation>
    <scope>NUCLEOTIDE SEQUENCE [LARGE SCALE GENOMIC DNA]</scope>
    <source>
        <strain evidence="5 6">B-31</strain>
    </source>
</reference>
<dbReference type="InterPro" id="IPR024337">
    <property type="entry name" value="tRNA_splic_suSen54"/>
</dbReference>
<keyword evidence="5" id="KW-0540">Nuclease</keyword>
<dbReference type="InterPro" id="IPR024336">
    <property type="entry name" value="tRNA_splic_suSen54_N"/>
</dbReference>
<keyword evidence="5" id="KW-0255">Endonuclease</keyword>
<gene>
    <name evidence="5" type="ORF">Naga_100182g12</name>
</gene>
<protein>
    <submittedName>
        <fullName evidence="5">tRNA-splicing endonuclease</fullName>
    </submittedName>
</protein>
<dbReference type="GO" id="GO:0000214">
    <property type="term" value="C:tRNA-intron endonuclease complex"/>
    <property type="evidence" value="ECO:0007669"/>
    <property type="project" value="TreeGrafter"/>
</dbReference>
<feature type="region of interest" description="Disordered" evidence="3">
    <location>
        <begin position="1"/>
        <end position="48"/>
    </location>
</feature>
<feature type="compositionally biased region" description="Basic and acidic residues" evidence="3">
    <location>
        <begin position="286"/>
        <end position="319"/>
    </location>
</feature>
<accession>W7TR58</accession>
<feature type="domain" description="tRNA-splicing endonuclease subunit Sen54 N-terminal" evidence="4">
    <location>
        <begin position="76"/>
        <end position="131"/>
    </location>
</feature>
<feature type="region of interest" description="Disordered" evidence="3">
    <location>
        <begin position="265"/>
        <end position="340"/>
    </location>
</feature>
<evidence type="ECO:0000313" key="5">
    <source>
        <dbReference type="EMBL" id="EWM28642.1"/>
    </source>
</evidence>
<dbReference type="Pfam" id="PF12928">
    <property type="entry name" value="tRNA_int_end_N2"/>
    <property type="match status" value="1"/>
</dbReference>